<gene>
    <name evidence="1" type="ORF">I4F81_009051</name>
</gene>
<name>A0ACC3C8I3_PYRYE</name>
<reference evidence="1" key="1">
    <citation type="submission" date="2019-11" db="EMBL/GenBank/DDBJ databases">
        <title>Nori genome reveals adaptations in red seaweeds to the harsh intertidal environment.</title>
        <authorList>
            <person name="Wang D."/>
            <person name="Mao Y."/>
        </authorList>
    </citation>
    <scope>NUCLEOTIDE SEQUENCE</scope>
    <source>
        <tissue evidence="1">Gametophyte</tissue>
    </source>
</reference>
<protein>
    <submittedName>
        <fullName evidence="1">Uncharacterized protein</fullName>
    </submittedName>
</protein>
<evidence type="ECO:0000313" key="2">
    <source>
        <dbReference type="Proteomes" id="UP000798662"/>
    </source>
</evidence>
<accession>A0ACC3C8I3</accession>
<organism evidence="1 2">
    <name type="scientific">Pyropia yezoensis</name>
    <name type="common">Susabi-nori</name>
    <name type="synonym">Porphyra yezoensis</name>
    <dbReference type="NCBI Taxonomy" id="2788"/>
    <lineage>
        <taxon>Eukaryota</taxon>
        <taxon>Rhodophyta</taxon>
        <taxon>Bangiophyceae</taxon>
        <taxon>Bangiales</taxon>
        <taxon>Bangiaceae</taxon>
        <taxon>Pyropia</taxon>
    </lineage>
</organism>
<sequence length="333" mass="35697">MEAPEGSSGSDSPRPAERVHHSKRHRGSLTSHDYKRQEAAALLALWSALVLTEGTVRFILTVPAQELLPSDRSTEVLPPILPFLAALMDRMVTAAFLITQTIQSWFVFVIYVFLIPSYRARYLEAPIFPFDTVGESQAFIVMGILTSIALCLALQGGQFAFGMRLHAHQSPAGRQSSLHASRSVARGLFWNGNMVLAGLSTTVAGLLLLANTAGNGGAGRLGPPFFVAPPHVGVFPIMTLVTGLVAIVTGLVGMAACVARHLVKPFLVLTVVNYVLLYLNFTIVQVGAIEGGGPPQAGAFHSGLVLLTALIGPYFAYRARVERRDSHAADEQT</sequence>
<evidence type="ECO:0000313" key="1">
    <source>
        <dbReference type="EMBL" id="KAK1866535.1"/>
    </source>
</evidence>
<proteinExistence type="predicted"/>
<keyword evidence="2" id="KW-1185">Reference proteome</keyword>
<dbReference type="EMBL" id="CM020619">
    <property type="protein sequence ID" value="KAK1866535.1"/>
    <property type="molecule type" value="Genomic_DNA"/>
</dbReference>
<dbReference type="Proteomes" id="UP000798662">
    <property type="component" value="Chromosome 2"/>
</dbReference>
<comment type="caution">
    <text evidence="1">The sequence shown here is derived from an EMBL/GenBank/DDBJ whole genome shotgun (WGS) entry which is preliminary data.</text>
</comment>